<keyword evidence="6" id="KW-1185">Reference proteome</keyword>
<reference evidence="4 6" key="1">
    <citation type="journal article" date="2018" name="Gigascience">
        <title>Genomes of trombidid mites reveal novel predicted allergens and laterally-transferred genes associated with secondary metabolism.</title>
        <authorList>
            <person name="Dong X."/>
            <person name="Chaisiri K."/>
            <person name="Xia D."/>
            <person name="Armstrong S.D."/>
            <person name="Fang Y."/>
            <person name="Donnelly M.J."/>
            <person name="Kadowaki T."/>
            <person name="McGarry J.W."/>
            <person name="Darby A.C."/>
            <person name="Makepeace B.L."/>
        </authorList>
    </citation>
    <scope>NUCLEOTIDE SEQUENCE [LARGE SCALE GENOMIC DNA]</scope>
    <source>
        <strain evidence="4">UoL-WK</strain>
    </source>
</reference>
<dbReference type="CDD" id="cd09917">
    <property type="entry name" value="F-box_SF"/>
    <property type="match status" value="1"/>
</dbReference>
<dbReference type="Pfam" id="PF00646">
    <property type="entry name" value="F-box"/>
    <property type="match status" value="1"/>
</dbReference>
<name>A0A3S3QDJ4_9ACAR</name>
<reference evidence="4" key="2">
    <citation type="submission" date="2018-11" db="EMBL/GenBank/DDBJ databases">
        <title>Trombidioid mite genomics.</title>
        <authorList>
            <person name="Dong X."/>
        </authorList>
    </citation>
    <scope>NUCLEOTIDE SEQUENCE</scope>
    <source>
        <strain evidence="4">UoL-WK</strain>
    </source>
</reference>
<evidence type="ECO:0000313" key="5">
    <source>
        <dbReference type="EMBL" id="RWS08394.1"/>
    </source>
</evidence>
<sequence>MSETKANENEQQDDLLSNLPHHALVNIISKVEDGKDLKSLRLVSKRLKAISDREMVERVKQLTFYYFYPIDFLCKFYTKVTRVSIRISCSHYPDNAFERIISIVKNNLPMINELEIDGKCTEFVLELVANSFPHLKSISYTYYMDGQYCSTVFRK</sequence>
<evidence type="ECO:0000313" key="4">
    <source>
        <dbReference type="EMBL" id="RWS07550.1"/>
    </source>
</evidence>
<evidence type="ECO:0000313" key="2">
    <source>
        <dbReference type="EMBL" id="RWS07052.1"/>
    </source>
</evidence>
<organism evidence="4 6">
    <name type="scientific">Dinothrombium tinctorium</name>
    <dbReference type="NCBI Taxonomy" id="1965070"/>
    <lineage>
        <taxon>Eukaryota</taxon>
        <taxon>Metazoa</taxon>
        <taxon>Ecdysozoa</taxon>
        <taxon>Arthropoda</taxon>
        <taxon>Chelicerata</taxon>
        <taxon>Arachnida</taxon>
        <taxon>Acari</taxon>
        <taxon>Acariformes</taxon>
        <taxon>Trombidiformes</taxon>
        <taxon>Prostigmata</taxon>
        <taxon>Anystina</taxon>
        <taxon>Parasitengona</taxon>
        <taxon>Trombidioidea</taxon>
        <taxon>Trombidiidae</taxon>
        <taxon>Dinothrombium</taxon>
    </lineage>
</organism>
<proteinExistence type="predicted"/>
<gene>
    <name evidence="5" type="ORF">B4U79_19035</name>
    <name evidence="4" type="ORF">B4U79_19047</name>
    <name evidence="3" type="ORF">B4U79_19054</name>
    <name evidence="2" type="ORF">B4U79_19055</name>
</gene>
<dbReference type="SUPFAM" id="SSF81383">
    <property type="entry name" value="F-box domain"/>
    <property type="match status" value="1"/>
</dbReference>
<accession>A0A3S3QDJ4</accession>
<evidence type="ECO:0000313" key="6">
    <source>
        <dbReference type="Proteomes" id="UP000285301"/>
    </source>
</evidence>
<dbReference type="AlphaFoldDB" id="A0A3S3QDJ4"/>
<dbReference type="InterPro" id="IPR001810">
    <property type="entry name" value="F-box_dom"/>
</dbReference>
<dbReference type="EMBL" id="NCKU01003709">
    <property type="protein sequence ID" value="RWS07052.1"/>
    <property type="molecule type" value="Genomic_DNA"/>
</dbReference>
<dbReference type="EMBL" id="NCKU01002989">
    <property type="protein sequence ID" value="RWS08394.1"/>
    <property type="molecule type" value="Genomic_DNA"/>
</dbReference>
<dbReference type="InterPro" id="IPR036047">
    <property type="entry name" value="F-box-like_dom_sf"/>
</dbReference>
<dbReference type="SMART" id="SM00256">
    <property type="entry name" value="FBOX"/>
    <property type="match status" value="1"/>
</dbReference>
<dbReference type="Proteomes" id="UP000285301">
    <property type="component" value="Unassembled WGS sequence"/>
</dbReference>
<dbReference type="EMBL" id="NCKU01003657">
    <property type="protein sequence ID" value="RWS07115.1"/>
    <property type="molecule type" value="Genomic_DNA"/>
</dbReference>
<comment type="caution">
    <text evidence="4">The sequence shown here is derived from an EMBL/GenBank/DDBJ whole genome shotgun (WGS) entry which is preliminary data.</text>
</comment>
<evidence type="ECO:0000259" key="1">
    <source>
        <dbReference type="SMART" id="SM00256"/>
    </source>
</evidence>
<evidence type="ECO:0000313" key="3">
    <source>
        <dbReference type="EMBL" id="RWS07115.1"/>
    </source>
</evidence>
<feature type="domain" description="F-box" evidence="1">
    <location>
        <begin position="19"/>
        <end position="60"/>
    </location>
</feature>
<dbReference type="EMBL" id="NCKU01003416">
    <property type="protein sequence ID" value="RWS07550.1"/>
    <property type="molecule type" value="Genomic_DNA"/>
</dbReference>
<protein>
    <recommendedName>
        <fullName evidence="1">F-box domain-containing protein</fullName>
    </recommendedName>
</protein>